<reference evidence="1" key="2">
    <citation type="submission" date="2025-08" db="UniProtKB">
        <authorList>
            <consortium name="Ensembl"/>
        </authorList>
    </citation>
    <scope>IDENTIFICATION</scope>
</reference>
<dbReference type="InParanoid" id="A0A3Q1HMH6"/>
<organism evidence="1 2">
    <name type="scientific">Anabas testudineus</name>
    <name type="common">Climbing perch</name>
    <name type="synonym">Anthias testudineus</name>
    <dbReference type="NCBI Taxonomy" id="64144"/>
    <lineage>
        <taxon>Eukaryota</taxon>
        <taxon>Metazoa</taxon>
        <taxon>Chordata</taxon>
        <taxon>Craniata</taxon>
        <taxon>Vertebrata</taxon>
        <taxon>Euteleostomi</taxon>
        <taxon>Actinopterygii</taxon>
        <taxon>Neopterygii</taxon>
        <taxon>Teleostei</taxon>
        <taxon>Neoteleostei</taxon>
        <taxon>Acanthomorphata</taxon>
        <taxon>Anabantaria</taxon>
        <taxon>Anabantiformes</taxon>
        <taxon>Anabantoidei</taxon>
        <taxon>Anabantidae</taxon>
        <taxon>Anabas</taxon>
    </lineage>
</organism>
<sequence>MAAASMPPVLDIPDWRQHSRATGGDYLSWVERTVSKNKHRRGKLNQPPGSILRIAELSDTIYRDKVEEVNGWGKFYLPDIVQMQVLGIVEHTSCQCDQLVLMTCEDKKVYAYDGEELHEVAPNLNELCDNGIEYPASKTYYNGEAFKDMTDDDWAEVRKGAVGQKLEKQHQELVKANKSKFLEYLK</sequence>
<dbReference type="Pfam" id="PF02393">
    <property type="entry name" value="US22"/>
    <property type="match status" value="1"/>
</dbReference>
<dbReference type="OrthoDB" id="9935986at2759"/>
<proteinExistence type="predicted"/>
<reference evidence="1" key="1">
    <citation type="submission" date="2021-04" db="EMBL/GenBank/DDBJ databases">
        <authorList>
            <consortium name="Wellcome Sanger Institute Data Sharing"/>
        </authorList>
    </citation>
    <scope>NUCLEOTIDE SEQUENCE [LARGE SCALE GENOMIC DNA]</scope>
</reference>
<protein>
    <submittedName>
        <fullName evidence="1">Uncharacterized protein</fullName>
    </submittedName>
</protein>
<dbReference type="Ensembl" id="ENSATET00000008943.3">
    <property type="protein sequence ID" value="ENSATEP00000008790.2"/>
    <property type="gene ID" value="ENSATEG00000029754.2"/>
</dbReference>
<dbReference type="AlphaFoldDB" id="A0A3Q1HMH6"/>
<dbReference type="GeneTree" id="ENSGT00390000001663"/>
<reference evidence="1" key="3">
    <citation type="submission" date="2025-09" db="UniProtKB">
        <authorList>
            <consortium name="Ensembl"/>
        </authorList>
    </citation>
    <scope>IDENTIFICATION</scope>
</reference>
<dbReference type="Proteomes" id="UP000265040">
    <property type="component" value="Chromosome 11"/>
</dbReference>
<evidence type="ECO:0000313" key="1">
    <source>
        <dbReference type="Ensembl" id="ENSATEP00000008790.2"/>
    </source>
</evidence>
<dbReference type="InterPro" id="IPR003360">
    <property type="entry name" value="US22-like"/>
</dbReference>
<name>A0A3Q1HMH6_ANATE</name>
<evidence type="ECO:0000313" key="2">
    <source>
        <dbReference type="Proteomes" id="UP000265040"/>
    </source>
</evidence>
<keyword evidence="2" id="KW-1185">Reference proteome</keyword>
<accession>A0A3Q1HMH6</accession>